<keyword evidence="3" id="KW-1185">Reference proteome</keyword>
<feature type="transmembrane region" description="Helical" evidence="1">
    <location>
        <begin position="48"/>
        <end position="66"/>
    </location>
</feature>
<feature type="transmembrane region" description="Helical" evidence="1">
    <location>
        <begin position="107"/>
        <end position="125"/>
    </location>
</feature>
<organism evidence="2 3">
    <name type="scientific">Longimycelium tulufanense</name>
    <dbReference type="NCBI Taxonomy" id="907463"/>
    <lineage>
        <taxon>Bacteria</taxon>
        <taxon>Bacillati</taxon>
        <taxon>Actinomycetota</taxon>
        <taxon>Actinomycetes</taxon>
        <taxon>Pseudonocardiales</taxon>
        <taxon>Pseudonocardiaceae</taxon>
        <taxon>Longimycelium</taxon>
    </lineage>
</organism>
<keyword evidence="1" id="KW-1133">Transmembrane helix</keyword>
<comment type="caution">
    <text evidence="2">The sequence shown here is derived from an EMBL/GenBank/DDBJ whole genome shotgun (WGS) entry which is preliminary data.</text>
</comment>
<feature type="transmembrane region" description="Helical" evidence="1">
    <location>
        <begin position="21"/>
        <end position="42"/>
    </location>
</feature>
<dbReference type="AlphaFoldDB" id="A0A8J3CA32"/>
<dbReference type="Proteomes" id="UP000637578">
    <property type="component" value="Unassembled WGS sequence"/>
</dbReference>
<proteinExistence type="predicted"/>
<evidence type="ECO:0000313" key="3">
    <source>
        <dbReference type="Proteomes" id="UP000637578"/>
    </source>
</evidence>
<reference evidence="2" key="2">
    <citation type="submission" date="2020-09" db="EMBL/GenBank/DDBJ databases">
        <authorList>
            <person name="Sun Q."/>
            <person name="Zhou Y."/>
        </authorList>
    </citation>
    <scope>NUCLEOTIDE SEQUENCE</scope>
    <source>
        <strain evidence="2">CGMCC 4.5737</strain>
    </source>
</reference>
<gene>
    <name evidence="2" type="ORF">GCM10012275_05160</name>
</gene>
<name>A0A8J3CA32_9PSEU</name>
<dbReference type="EMBL" id="BMMK01000002">
    <property type="protein sequence ID" value="GGM36987.1"/>
    <property type="molecule type" value="Genomic_DNA"/>
</dbReference>
<evidence type="ECO:0000313" key="2">
    <source>
        <dbReference type="EMBL" id="GGM36987.1"/>
    </source>
</evidence>
<reference evidence="2" key="1">
    <citation type="journal article" date="2014" name="Int. J. Syst. Evol. Microbiol.">
        <title>Complete genome sequence of Corynebacterium casei LMG S-19264T (=DSM 44701T), isolated from a smear-ripened cheese.</title>
        <authorList>
            <consortium name="US DOE Joint Genome Institute (JGI-PGF)"/>
            <person name="Walter F."/>
            <person name="Albersmeier A."/>
            <person name="Kalinowski J."/>
            <person name="Ruckert C."/>
        </authorList>
    </citation>
    <scope>NUCLEOTIDE SEQUENCE</scope>
    <source>
        <strain evidence="2">CGMCC 4.5737</strain>
    </source>
</reference>
<protein>
    <submittedName>
        <fullName evidence="2">Uncharacterized protein</fullName>
    </submittedName>
</protein>
<evidence type="ECO:0000256" key="1">
    <source>
        <dbReference type="SAM" id="Phobius"/>
    </source>
</evidence>
<keyword evidence="1" id="KW-0812">Transmembrane</keyword>
<sequence>MASGERRHGPGGLPGVLGNAFGFAYLVLGLNGLAAAAGWGAVVTGPHLGTGFHLFQVAVGLLRIVLFRVRDGLRAFGGTVLVTHLALLAAATGILGSPLDGRIDLGWPANAAYLVGAMVGIVLVTSRGSRPDDSAGR</sequence>
<dbReference type="RefSeq" id="WP_189053471.1">
    <property type="nucleotide sequence ID" value="NZ_BMMK01000002.1"/>
</dbReference>
<keyword evidence="1" id="KW-0472">Membrane</keyword>
<accession>A0A8J3CA32</accession>
<feature type="transmembrane region" description="Helical" evidence="1">
    <location>
        <begin position="73"/>
        <end position="95"/>
    </location>
</feature>